<protein>
    <submittedName>
        <fullName evidence="1">ATPase</fullName>
    </submittedName>
</protein>
<evidence type="ECO:0000313" key="1">
    <source>
        <dbReference type="EMBL" id="RDV06661.1"/>
    </source>
</evidence>
<dbReference type="Gene3D" id="1.10.8.60">
    <property type="match status" value="1"/>
</dbReference>
<accession>A0A371BH22</accession>
<gene>
    <name evidence="1" type="ORF">DXH95_04400</name>
</gene>
<dbReference type="OrthoDB" id="7390113at2"/>
<dbReference type="RefSeq" id="WP_115548210.1">
    <property type="nucleotide sequence ID" value="NZ_QRGP01000001.1"/>
</dbReference>
<dbReference type="SUPFAM" id="SSF52540">
    <property type="entry name" value="P-loop containing nucleoside triphosphate hydrolases"/>
    <property type="match status" value="1"/>
</dbReference>
<dbReference type="Proteomes" id="UP000263833">
    <property type="component" value="Unassembled WGS sequence"/>
</dbReference>
<name>A0A371BH22_9SPHN</name>
<keyword evidence="2" id="KW-1185">Reference proteome</keyword>
<sequence>MKQIALPFDELNPDRTDDCLIVTASNAVAFAALGNSASWPGHCAILVGPPRSGKSLMARYFATQGGQVIDDADRLPEEKLFHQWNAAKSAGIGLLLVSSSAPADWDISLPDLRSRLGASQLLEIGPLDDELAEQLLLKFLRDRGTSIGPEALAFVVRRIERSHVAVENLAKMANALALAEGTAITLPLVRRLMPT</sequence>
<evidence type="ECO:0000313" key="2">
    <source>
        <dbReference type="Proteomes" id="UP000263833"/>
    </source>
</evidence>
<reference evidence="2" key="1">
    <citation type="submission" date="2018-08" db="EMBL/GenBank/DDBJ databases">
        <authorList>
            <person name="Kim S.-J."/>
            <person name="Jung G.-Y."/>
        </authorList>
    </citation>
    <scope>NUCLEOTIDE SEQUENCE [LARGE SCALE GENOMIC DNA]</scope>
    <source>
        <strain evidence="2">GY_G</strain>
    </source>
</reference>
<dbReference type="AlphaFoldDB" id="A0A371BH22"/>
<dbReference type="InterPro" id="IPR027417">
    <property type="entry name" value="P-loop_NTPase"/>
</dbReference>
<dbReference type="Gene3D" id="3.40.50.300">
    <property type="entry name" value="P-loop containing nucleotide triphosphate hydrolases"/>
    <property type="match status" value="1"/>
</dbReference>
<organism evidence="1 2">
    <name type="scientific">Sphingorhabdus pulchriflava</name>
    <dbReference type="NCBI Taxonomy" id="2292257"/>
    <lineage>
        <taxon>Bacteria</taxon>
        <taxon>Pseudomonadati</taxon>
        <taxon>Pseudomonadota</taxon>
        <taxon>Alphaproteobacteria</taxon>
        <taxon>Sphingomonadales</taxon>
        <taxon>Sphingomonadaceae</taxon>
        <taxon>Sphingorhabdus</taxon>
    </lineage>
</organism>
<dbReference type="EMBL" id="QRGP01000001">
    <property type="protein sequence ID" value="RDV06661.1"/>
    <property type="molecule type" value="Genomic_DNA"/>
</dbReference>
<comment type="caution">
    <text evidence="1">The sequence shown here is derived from an EMBL/GenBank/DDBJ whole genome shotgun (WGS) entry which is preliminary data.</text>
</comment>
<proteinExistence type="predicted"/>